<keyword evidence="3" id="KW-1185">Reference proteome</keyword>
<name>A0A1H8JGM0_9RHOB</name>
<evidence type="ECO:0000313" key="3">
    <source>
        <dbReference type="Proteomes" id="UP000183002"/>
    </source>
</evidence>
<protein>
    <submittedName>
        <fullName evidence="2">Uncharacterized protein</fullName>
    </submittedName>
</protein>
<proteinExistence type="predicted"/>
<accession>A0A1H8JGM0</accession>
<dbReference type="AlphaFoldDB" id="A0A1H8JGM0"/>
<dbReference type="EMBL" id="FOCO01000025">
    <property type="protein sequence ID" value="SEN79899.1"/>
    <property type="molecule type" value="Genomic_DNA"/>
</dbReference>
<evidence type="ECO:0000313" key="2">
    <source>
        <dbReference type="EMBL" id="SEN79899.1"/>
    </source>
</evidence>
<sequence length="132" mass="14224">MDLIQGLAAASAAIGIAKDLREIDRGVDEASYKLKIAELISALADTKIALADAKEKITSLEAELDRTTKGDLCPKCRIGRLSLASSSRMSMGGLGNYGVEEWKFTCGNSECDFETKKVNDPQGLVPKFIAKR</sequence>
<feature type="coiled-coil region" evidence="1">
    <location>
        <begin position="36"/>
        <end position="70"/>
    </location>
</feature>
<dbReference type="Proteomes" id="UP000183002">
    <property type="component" value="Unassembled WGS sequence"/>
</dbReference>
<evidence type="ECO:0000256" key="1">
    <source>
        <dbReference type="SAM" id="Coils"/>
    </source>
</evidence>
<organism evidence="2 3">
    <name type="scientific">Pseudorhodobacter antarcticus</name>
    <dbReference type="NCBI Taxonomy" id="1077947"/>
    <lineage>
        <taxon>Bacteria</taxon>
        <taxon>Pseudomonadati</taxon>
        <taxon>Pseudomonadota</taxon>
        <taxon>Alphaproteobacteria</taxon>
        <taxon>Rhodobacterales</taxon>
        <taxon>Paracoccaceae</taxon>
        <taxon>Pseudorhodobacter</taxon>
    </lineage>
</organism>
<dbReference type="RefSeq" id="WP_050518317.1">
    <property type="nucleotide sequence ID" value="NZ_FOCO01000025.1"/>
</dbReference>
<gene>
    <name evidence="2" type="ORF">SAMN05216227_102531</name>
</gene>
<dbReference type="STRING" id="1077947.SAMN05216227_102531"/>
<reference evidence="2 3" key="1">
    <citation type="submission" date="2016-10" db="EMBL/GenBank/DDBJ databases">
        <authorList>
            <person name="de Groot N.N."/>
        </authorList>
    </citation>
    <scope>NUCLEOTIDE SEQUENCE [LARGE SCALE GENOMIC DNA]</scope>
    <source>
        <strain evidence="2 3">CGMCC 1.10836</strain>
    </source>
</reference>
<dbReference type="OrthoDB" id="7865932at2"/>
<keyword evidence="1" id="KW-0175">Coiled coil</keyword>